<dbReference type="PRINTS" id="PR00180">
    <property type="entry name" value="CRETINALDHBP"/>
</dbReference>
<evidence type="ECO:0000313" key="2">
    <source>
        <dbReference type="EMBL" id="CAL1273849.1"/>
    </source>
</evidence>
<dbReference type="PROSITE" id="PS50191">
    <property type="entry name" value="CRAL_TRIO"/>
    <property type="match status" value="1"/>
</dbReference>
<dbReference type="AlphaFoldDB" id="A0AAV1ZR05"/>
<dbReference type="SMART" id="SM00516">
    <property type="entry name" value="SEC14"/>
    <property type="match status" value="1"/>
</dbReference>
<dbReference type="EMBL" id="CAXIEN010000071">
    <property type="protein sequence ID" value="CAL1273849.1"/>
    <property type="molecule type" value="Genomic_DNA"/>
</dbReference>
<dbReference type="PANTHER" id="PTHR10174">
    <property type="entry name" value="ALPHA-TOCOPHEROL TRANSFER PROTEIN-RELATED"/>
    <property type="match status" value="1"/>
</dbReference>
<comment type="caution">
    <text evidence="2">The sequence shown here is derived from an EMBL/GenBank/DDBJ whole genome shotgun (WGS) entry which is preliminary data.</text>
</comment>
<protein>
    <recommendedName>
        <fullName evidence="1">CRAL-TRIO domain-containing protein</fullName>
    </recommendedName>
</protein>
<dbReference type="PANTHER" id="PTHR10174:SF130">
    <property type="entry name" value="ALPHA-TOCOPHEROL TRANSFER PROTEIN-LIKE"/>
    <property type="match status" value="1"/>
</dbReference>
<dbReference type="SUPFAM" id="SSF46938">
    <property type="entry name" value="CRAL/TRIO N-terminal domain"/>
    <property type="match status" value="1"/>
</dbReference>
<dbReference type="Proteomes" id="UP001497382">
    <property type="component" value="Unassembled WGS sequence"/>
</dbReference>
<reference evidence="2 3" key="1">
    <citation type="submission" date="2024-04" db="EMBL/GenBank/DDBJ databases">
        <authorList>
            <person name="Rising A."/>
            <person name="Reimegard J."/>
            <person name="Sonavane S."/>
            <person name="Akerstrom W."/>
            <person name="Nylinder S."/>
            <person name="Hedman E."/>
            <person name="Kallberg Y."/>
        </authorList>
    </citation>
    <scope>NUCLEOTIDE SEQUENCE [LARGE SCALE GENOMIC DNA]</scope>
</reference>
<sequence>MVERNPATTIIGKEILPFEVGYLPEFFEKKAAAELNESQELKTEKMNELKKLLREDKHSKSLIFIDEFLLMFLRVRKYNAEKAFHQIKSYIVVRKKNPNMFIDLRFDSIVKTIDNEIIYMLPWRCQNGCAILVIQIENWDPDKFSVEEVKRSIVTYLLSSLRDPMTQVNGIKIIIDVKCNPIKYLKHATPNNLHLIYHAAQNICPIRYKEVHIINDSVLFRTAYAVIKHFLTEKIRRRLIFHEDSKSLLNYFPRSVLPKHYGGDLEKYDMTDWLKRSMVPEKIATIGGVTNWPSKK</sequence>
<accession>A0AAV1ZR05</accession>
<keyword evidence="3" id="KW-1185">Reference proteome</keyword>
<evidence type="ECO:0000259" key="1">
    <source>
        <dbReference type="PROSITE" id="PS50191"/>
    </source>
</evidence>
<dbReference type="InterPro" id="IPR011074">
    <property type="entry name" value="CRAL/TRIO_N_dom"/>
</dbReference>
<dbReference type="InterPro" id="IPR001251">
    <property type="entry name" value="CRAL-TRIO_dom"/>
</dbReference>
<dbReference type="Pfam" id="PF00650">
    <property type="entry name" value="CRAL_TRIO"/>
    <property type="match status" value="1"/>
</dbReference>
<dbReference type="GO" id="GO:1902936">
    <property type="term" value="F:phosphatidylinositol bisphosphate binding"/>
    <property type="evidence" value="ECO:0007669"/>
    <property type="project" value="TreeGrafter"/>
</dbReference>
<feature type="domain" description="CRAL-TRIO" evidence="1">
    <location>
        <begin position="106"/>
        <end position="269"/>
    </location>
</feature>
<organism evidence="2 3">
    <name type="scientific">Larinioides sclopetarius</name>
    <dbReference type="NCBI Taxonomy" id="280406"/>
    <lineage>
        <taxon>Eukaryota</taxon>
        <taxon>Metazoa</taxon>
        <taxon>Ecdysozoa</taxon>
        <taxon>Arthropoda</taxon>
        <taxon>Chelicerata</taxon>
        <taxon>Arachnida</taxon>
        <taxon>Araneae</taxon>
        <taxon>Araneomorphae</taxon>
        <taxon>Entelegynae</taxon>
        <taxon>Araneoidea</taxon>
        <taxon>Araneidae</taxon>
        <taxon>Larinioides</taxon>
    </lineage>
</organism>
<evidence type="ECO:0000313" key="3">
    <source>
        <dbReference type="Proteomes" id="UP001497382"/>
    </source>
</evidence>
<dbReference type="InterPro" id="IPR036273">
    <property type="entry name" value="CRAL/TRIO_N_dom_sf"/>
</dbReference>
<dbReference type="SMART" id="SM01100">
    <property type="entry name" value="CRAL_TRIO_N"/>
    <property type="match status" value="1"/>
</dbReference>
<dbReference type="CDD" id="cd00170">
    <property type="entry name" value="SEC14"/>
    <property type="match status" value="1"/>
</dbReference>
<dbReference type="SUPFAM" id="SSF52087">
    <property type="entry name" value="CRAL/TRIO domain"/>
    <property type="match status" value="1"/>
</dbReference>
<dbReference type="Gene3D" id="3.40.525.10">
    <property type="entry name" value="CRAL-TRIO lipid binding domain"/>
    <property type="match status" value="1"/>
</dbReference>
<gene>
    <name evidence="2" type="ORF">LARSCL_LOCUS7124</name>
</gene>
<dbReference type="GO" id="GO:0016020">
    <property type="term" value="C:membrane"/>
    <property type="evidence" value="ECO:0007669"/>
    <property type="project" value="TreeGrafter"/>
</dbReference>
<proteinExistence type="predicted"/>
<dbReference type="Gene3D" id="1.20.5.1200">
    <property type="entry name" value="Alpha-tocopherol transfer"/>
    <property type="match status" value="1"/>
</dbReference>
<dbReference type="InterPro" id="IPR036865">
    <property type="entry name" value="CRAL-TRIO_dom_sf"/>
</dbReference>
<dbReference type="Gene3D" id="1.10.8.20">
    <property type="entry name" value="N-terminal domain of phosphatidylinositol transfer protein sec14p"/>
    <property type="match status" value="1"/>
</dbReference>
<name>A0AAV1ZR05_9ARAC</name>